<reference evidence="1" key="1">
    <citation type="journal article" date="2013" name="Genetics">
        <title>The draft genome and transcriptome of Panagrellus redivivus are shaped by the harsh demands of a free-living lifestyle.</title>
        <authorList>
            <person name="Srinivasan J."/>
            <person name="Dillman A.R."/>
            <person name="Macchietto M.G."/>
            <person name="Heikkinen L."/>
            <person name="Lakso M."/>
            <person name="Fracchia K.M."/>
            <person name="Antoshechkin I."/>
            <person name="Mortazavi A."/>
            <person name="Wong G."/>
            <person name="Sternberg P.W."/>
        </authorList>
    </citation>
    <scope>NUCLEOTIDE SEQUENCE [LARGE SCALE GENOMIC DNA]</scope>
    <source>
        <strain evidence="1">MT8872</strain>
    </source>
</reference>
<protein>
    <submittedName>
        <fullName evidence="2">Uncharacterized protein</fullName>
    </submittedName>
</protein>
<reference evidence="2" key="2">
    <citation type="submission" date="2020-10" db="UniProtKB">
        <authorList>
            <consortium name="WormBaseParasite"/>
        </authorList>
    </citation>
    <scope>IDENTIFICATION</scope>
</reference>
<name>A0A7E4V7N6_PANRE</name>
<proteinExistence type="predicted"/>
<accession>A0A7E4V7N6</accession>
<organism evidence="1 2">
    <name type="scientific">Panagrellus redivivus</name>
    <name type="common">Microworm</name>
    <dbReference type="NCBI Taxonomy" id="6233"/>
    <lineage>
        <taxon>Eukaryota</taxon>
        <taxon>Metazoa</taxon>
        <taxon>Ecdysozoa</taxon>
        <taxon>Nematoda</taxon>
        <taxon>Chromadorea</taxon>
        <taxon>Rhabditida</taxon>
        <taxon>Tylenchina</taxon>
        <taxon>Panagrolaimomorpha</taxon>
        <taxon>Panagrolaimoidea</taxon>
        <taxon>Panagrolaimidae</taxon>
        <taxon>Panagrellus</taxon>
    </lineage>
</organism>
<evidence type="ECO:0000313" key="2">
    <source>
        <dbReference type="WBParaSite" id="Pan_g17554.t1"/>
    </source>
</evidence>
<dbReference type="AlphaFoldDB" id="A0A7E4V7N6"/>
<dbReference type="Proteomes" id="UP000492821">
    <property type="component" value="Unassembled WGS sequence"/>
</dbReference>
<dbReference type="WBParaSite" id="Pan_g17554.t1">
    <property type="protein sequence ID" value="Pan_g17554.t1"/>
    <property type="gene ID" value="Pan_g17554"/>
</dbReference>
<keyword evidence="1" id="KW-1185">Reference proteome</keyword>
<sequence>MLNSTPNALVSGRRRVKSHLCMPSGYDTPPVHARMATAVGSNHRNAGRVRTWDMPSRHRATLSQLIGLSFAFSL</sequence>
<evidence type="ECO:0000313" key="1">
    <source>
        <dbReference type="Proteomes" id="UP000492821"/>
    </source>
</evidence>